<accession>A0A5C4V748</accession>
<reference evidence="2 3" key="1">
    <citation type="submission" date="2019-06" db="EMBL/GenBank/DDBJ databases">
        <title>Draft genome of Streptomyces sedi sp. JCM16909.</title>
        <authorList>
            <person name="Klykleung N."/>
            <person name="Tanasupawat S."/>
            <person name="Kudo T."/>
            <person name="Yuki M."/>
            <person name="Ohkuma M."/>
        </authorList>
    </citation>
    <scope>NUCLEOTIDE SEQUENCE [LARGE SCALE GENOMIC DNA]</scope>
    <source>
        <strain evidence="2 3">JCM 16909</strain>
    </source>
</reference>
<organism evidence="2 3">
    <name type="scientific">Streptomyces sedi</name>
    <dbReference type="NCBI Taxonomy" id="555059"/>
    <lineage>
        <taxon>Bacteria</taxon>
        <taxon>Bacillati</taxon>
        <taxon>Actinomycetota</taxon>
        <taxon>Actinomycetes</taxon>
        <taxon>Kitasatosporales</taxon>
        <taxon>Streptomycetaceae</taxon>
        <taxon>Streptomyces</taxon>
    </lineage>
</organism>
<evidence type="ECO:0000313" key="3">
    <source>
        <dbReference type="Proteomes" id="UP000311713"/>
    </source>
</evidence>
<sequence length="443" mass="43590">MTSDERFHGIVGDIYSARHIRMYAAAGAWIALAGAGTGENDRLAGAAETAAAEPGVGLIELSDRMAETASWASGASAVAMSIAGQLQTAGDASAAATEEALTLEERFAEASETPAGPDVGMAAVNASMRQSEERERLVTEAQGVLDRLATSFARVTGGDAPPAPGGGAGGAGGAPSAPGGGALGGGGLAEAGGGALLPAANGGMVGAGEYPHGRLLGPERGDFAGWVQSPATGFLVDPATGREFDPTAGRWIDPVTGQPFGAVTEYAARLSGLNVGPGAVPTAGGPAVLGPGAGTASLAGLYGGIMPPSIGQAGPAQGQLTRQALRHLGQRANVASRFALHEAAQGGRPFSPPPGAAAHRPGARAGAPGAARRPAPGAGAPFAAARGDAAARHGLAPPASGGGRAARRDRPERERPPVTADDLTEDPSVWTGQRQALRGVLGE</sequence>
<protein>
    <recommendedName>
        <fullName evidence="4">PPE domain-containing protein</fullName>
    </recommendedName>
</protein>
<evidence type="ECO:0008006" key="4">
    <source>
        <dbReference type="Google" id="ProtNLM"/>
    </source>
</evidence>
<comment type="caution">
    <text evidence="2">The sequence shown here is derived from an EMBL/GenBank/DDBJ whole genome shotgun (WGS) entry which is preliminary data.</text>
</comment>
<gene>
    <name evidence="2" type="ORF">FH715_09340</name>
</gene>
<evidence type="ECO:0000313" key="2">
    <source>
        <dbReference type="EMBL" id="TNM31734.1"/>
    </source>
</evidence>
<dbReference type="Proteomes" id="UP000311713">
    <property type="component" value="Unassembled WGS sequence"/>
</dbReference>
<dbReference type="OrthoDB" id="3660401at2"/>
<feature type="region of interest" description="Disordered" evidence="1">
    <location>
        <begin position="155"/>
        <end position="174"/>
    </location>
</feature>
<dbReference type="RefSeq" id="WP_139642819.1">
    <property type="nucleotide sequence ID" value="NZ_VDGT01000005.1"/>
</dbReference>
<dbReference type="EMBL" id="VDGT01000005">
    <property type="protein sequence ID" value="TNM31734.1"/>
    <property type="molecule type" value="Genomic_DNA"/>
</dbReference>
<feature type="region of interest" description="Disordered" evidence="1">
    <location>
        <begin position="343"/>
        <end position="443"/>
    </location>
</feature>
<dbReference type="AlphaFoldDB" id="A0A5C4V748"/>
<name>A0A5C4V748_9ACTN</name>
<evidence type="ECO:0000256" key="1">
    <source>
        <dbReference type="SAM" id="MobiDB-lite"/>
    </source>
</evidence>
<proteinExistence type="predicted"/>
<feature type="compositionally biased region" description="Basic and acidic residues" evidence="1">
    <location>
        <begin position="406"/>
        <end position="416"/>
    </location>
</feature>
<feature type="compositionally biased region" description="Gly residues" evidence="1">
    <location>
        <begin position="165"/>
        <end position="174"/>
    </location>
</feature>
<feature type="compositionally biased region" description="Low complexity" evidence="1">
    <location>
        <begin position="356"/>
        <end position="399"/>
    </location>
</feature>
<keyword evidence="3" id="KW-1185">Reference proteome</keyword>